<evidence type="ECO:0000256" key="4">
    <source>
        <dbReference type="ARBA" id="ARBA00003889"/>
    </source>
</evidence>
<evidence type="ECO:0000256" key="13">
    <source>
        <dbReference type="ARBA" id="ARBA00023134"/>
    </source>
</evidence>
<dbReference type="CDD" id="cd00544">
    <property type="entry name" value="CobU"/>
    <property type="match status" value="1"/>
</dbReference>
<reference evidence="17 18" key="1">
    <citation type="submission" date="2017-03" db="EMBL/GenBank/DDBJ databases">
        <authorList>
            <person name="Afonso C.L."/>
            <person name="Miller P.J."/>
            <person name="Scott M.A."/>
            <person name="Spackman E."/>
            <person name="Goraichik I."/>
            <person name="Dimitrov K.M."/>
            <person name="Suarez D.L."/>
            <person name="Swayne D.E."/>
        </authorList>
    </citation>
    <scope>NUCLEOTIDE SEQUENCE [LARGE SCALE GENOMIC DNA]</scope>
    <source>
        <strain evidence="17 18">CECT 7680</strain>
    </source>
</reference>
<proteinExistence type="inferred from homology"/>
<feature type="active site" description="GMP-histidine intermediate" evidence="15">
    <location>
        <position position="51"/>
    </location>
</feature>
<feature type="binding site" evidence="16">
    <location>
        <begin position="10"/>
        <end position="17"/>
    </location>
    <ligand>
        <name>GTP</name>
        <dbReference type="ChEBI" id="CHEBI:37565"/>
    </ligand>
</feature>
<dbReference type="EC" id="2.7.7.62" evidence="14"/>
<gene>
    <name evidence="17" type="primary">cobP</name>
    <name evidence="17" type="ORF">PSA7680_02327</name>
</gene>
<dbReference type="PIRSF" id="PIRSF006135">
    <property type="entry name" value="CobU"/>
    <property type="match status" value="1"/>
</dbReference>
<dbReference type="AlphaFoldDB" id="A0A1Y5SUJ2"/>
<comment type="catalytic activity">
    <reaction evidence="1 14">
        <text>adenosylcob(III)inamide + ATP = adenosylcob(III)inamide phosphate + ADP + H(+)</text>
        <dbReference type="Rhea" id="RHEA:15769"/>
        <dbReference type="ChEBI" id="CHEBI:2480"/>
        <dbReference type="ChEBI" id="CHEBI:15378"/>
        <dbReference type="ChEBI" id="CHEBI:30616"/>
        <dbReference type="ChEBI" id="CHEBI:58502"/>
        <dbReference type="ChEBI" id="CHEBI:456216"/>
        <dbReference type="EC" id="2.7.1.156"/>
    </reaction>
</comment>
<accession>A0A1Y5SUJ2</accession>
<keyword evidence="9 14" id="KW-0808">Transferase</keyword>
<dbReference type="Proteomes" id="UP000193409">
    <property type="component" value="Unassembled WGS sequence"/>
</dbReference>
<comment type="similarity">
    <text evidence="7 14">Belongs to the CobU/CobP family.</text>
</comment>
<feature type="binding site" evidence="16">
    <location>
        <position position="84"/>
    </location>
    <ligand>
        <name>GTP</name>
        <dbReference type="ChEBI" id="CHEBI:37565"/>
    </ligand>
</feature>
<dbReference type="InterPro" id="IPR027417">
    <property type="entry name" value="P-loop_NTPase"/>
</dbReference>
<evidence type="ECO:0000256" key="12">
    <source>
        <dbReference type="ARBA" id="ARBA00022840"/>
    </source>
</evidence>
<keyword evidence="12 14" id="KW-0067">ATP-binding</keyword>
<dbReference type="RefSeq" id="WP_085868880.1">
    <property type="nucleotide sequence ID" value="NZ_FWFQ01000015.1"/>
</dbReference>
<dbReference type="GO" id="GO:0009236">
    <property type="term" value="P:cobalamin biosynthetic process"/>
    <property type="evidence" value="ECO:0007669"/>
    <property type="project" value="UniProtKB-UniRule"/>
</dbReference>
<evidence type="ECO:0000256" key="1">
    <source>
        <dbReference type="ARBA" id="ARBA00000312"/>
    </source>
</evidence>
<evidence type="ECO:0000256" key="16">
    <source>
        <dbReference type="PIRSR" id="PIRSR006135-2"/>
    </source>
</evidence>
<dbReference type="InterPro" id="IPR003203">
    <property type="entry name" value="CobU/CobP"/>
</dbReference>
<evidence type="ECO:0000256" key="11">
    <source>
        <dbReference type="ARBA" id="ARBA00022777"/>
    </source>
</evidence>
<keyword evidence="13 14" id="KW-0342">GTP-binding</keyword>
<dbReference type="GO" id="GO:0005524">
    <property type="term" value="F:ATP binding"/>
    <property type="evidence" value="ECO:0007669"/>
    <property type="project" value="UniProtKB-UniRule"/>
</dbReference>
<evidence type="ECO:0000256" key="3">
    <source>
        <dbReference type="ARBA" id="ARBA00001522"/>
    </source>
</evidence>
<evidence type="ECO:0000256" key="2">
    <source>
        <dbReference type="ARBA" id="ARBA00000711"/>
    </source>
</evidence>
<evidence type="ECO:0000313" key="18">
    <source>
        <dbReference type="Proteomes" id="UP000193409"/>
    </source>
</evidence>
<feature type="binding site" evidence="16">
    <location>
        <begin position="35"/>
        <end position="37"/>
    </location>
    <ligand>
        <name>GTP</name>
        <dbReference type="ChEBI" id="CHEBI:37565"/>
    </ligand>
</feature>
<evidence type="ECO:0000256" key="6">
    <source>
        <dbReference type="ARBA" id="ARBA00005159"/>
    </source>
</evidence>
<dbReference type="PANTHER" id="PTHR34848">
    <property type="match status" value="1"/>
</dbReference>
<dbReference type="SUPFAM" id="SSF52540">
    <property type="entry name" value="P-loop containing nucleoside triphosphate hydrolases"/>
    <property type="match status" value="1"/>
</dbReference>
<dbReference type="Pfam" id="PF02283">
    <property type="entry name" value="CobU"/>
    <property type="match status" value="1"/>
</dbReference>
<evidence type="ECO:0000256" key="15">
    <source>
        <dbReference type="PIRSR" id="PIRSR006135-1"/>
    </source>
</evidence>
<dbReference type="GO" id="GO:0043752">
    <property type="term" value="F:adenosylcobinamide kinase activity"/>
    <property type="evidence" value="ECO:0007669"/>
    <property type="project" value="UniProtKB-EC"/>
</dbReference>
<evidence type="ECO:0000256" key="9">
    <source>
        <dbReference type="ARBA" id="ARBA00022679"/>
    </source>
</evidence>
<dbReference type="GO" id="GO:0008820">
    <property type="term" value="F:cobinamide phosphate guanylyltransferase activity"/>
    <property type="evidence" value="ECO:0007669"/>
    <property type="project" value="UniProtKB-UniRule"/>
</dbReference>
<dbReference type="EMBL" id="FWFQ01000015">
    <property type="protein sequence ID" value="SLN45452.1"/>
    <property type="molecule type" value="Genomic_DNA"/>
</dbReference>
<comment type="catalytic activity">
    <reaction evidence="3">
        <text>adenosylcob(III)inamide + GTP = adenosylcob(III)inamide phosphate + GDP + H(+)</text>
        <dbReference type="Rhea" id="RHEA:15765"/>
        <dbReference type="ChEBI" id="CHEBI:2480"/>
        <dbReference type="ChEBI" id="CHEBI:15378"/>
        <dbReference type="ChEBI" id="CHEBI:37565"/>
        <dbReference type="ChEBI" id="CHEBI:58189"/>
        <dbReference type="ChEBI" id="CHEBI:58502"/>
        <dbReference type="EC" id="2.7.1.156"/>
    </reaction>
</comment>
<evidence type="ECO:0000256" key="5">
    <source>
        <dbReference type="ARBA" id="ARBA00004692"/>
    </source>
</evidence>
<dbReference type="Gene3D" id="3.40.50.300">
    <property type="entry name" value="P-loop containing nucleotide triphosphate hydrolases"/>
    <property type="match status" value="1"/>
</dbReference>
<keyword evidence="10 14" id="KW-0547">Nucleotide-binding</keyword>
<comment type="pathway">
    <text evidence="6 14">Cofactor biosynthesis; adenosylcobalamin biosynthesis; adenosylcobalamin from cob(II)yrinate a,c-diamide: step 5/7.</text>
</comment>
<evidence type="ECO:0000256" key="8">
    <source>
        <dbReference type="ARBA" id="ARBA00022573"/>
    </source>
</evidence>
<organism evidence="17 18">
    <name type="scientific">Pseudoruegeria aquimaris</name>
    <dbReference type="NCBI Taxonomy" id="393663"/>
    <lineage>
        <taxon>Bacteria</taxon>
        <taxon>Pseudomonadati</taxon>
        <taxon>Pseudomonadota</taxon>
        <taxon>Alphaproteobacteria</taxon>
        <taxon>Rhodobacterales</taxon>
        <taxon>Roseobacteraceae</taxon>
        <taxon>Pseudoruegeria</taxon>
    </lineage>
</organism>
<comment type="pathway">
    <text evidence="5 14">Cofactor biosynthesis; adenosylcobalamin biosynthesis; adenosylcobalamin from cob(II)yrinate a,c-diamide: step 6/7.</text>
</comment>
<comment type="catalytic activity">
    <reaction evidence="2 14">
        <text>adenosylcob(III)inamide phosphate + GTP + H(+) = adenosylcob(III)inamide-GDP + diphosphate</text>
        <dbReference type="Rhea" id="RHEA:22712"/>
        <dbReference type="ChEBI" id="CHEBI:15378"/>
        <dbReference type="ChEBI" id="CHEBI:33019"/>
        <dbReference type="ChEBI" id="CHEBI:37565"/>
        <dbReference type="ChEBI" id="CHEBI:58502"/>
        <dbReference type="ChEBI" id="CHEBI:60487"/>
        <dbReference type="EC" id="2.7.7.62"/>
    </reaction>
</comment>
<feature type="binding site" evidence="16">
    <location>
        <position position="63"/>
    </location>
    <ligand>
        <name>GTP</name>
        <dbReference type="ChEBI" id="CHEBI:37565"/>
    </ligand>
</feature>
<evidence type="ECO:0000256" key="14">
    <source>
        <dbReference type="PIRNR" id="PIRNR006135"/>
    </source>
</evidence>
<keyword evidence="11 14" id="KW-0418">Kinase</keyword>
<dbReference type="UniPathway" id="UPA00148">
    <property type="reaction ID" value="UER00236"/>
</dbReference>
<sequence length="173" mass="18477">MAPRRTLVIGGASSGKSGWAETHVKQMDSRPFYIATAQAFDAEMEEKIRAHKMQRGTGWDTIEAPLAVAEVLSGLPEGRAALLDCATLWLTNHLLAEHDLAAEEAALLEAVDACRADLVIVSNEVGAGIVPENALARRFRAAQGRLNQRLAERCGRVVTVMAGLPLALKGGLP</sequence>
<protein>
    <recommendedName>
        <fullName evidence="14">Bifunctional adenosylcobalamin biosynthesis protein</fullName>
        <ecNumber evidence="14">2.7.1.156</ecNumber>
        <ecNumber evidence="14">2.7.7.62</ecNumber>
    </recommendedName>
</protein>
<evidence type="ECO:0000313" key="17">
    <source>
        <dbReference type="EMBL" id="SLN45452.1"/>
    </source>
</evidence>
<feature type="binding site" evidence="16">
    <location>
        <begin position="52"/>
        <end position="55"/>
    </location>
    <ligand>
        <name>GTP</name>
        <dbReference type="ChEBI" id="CHEBI:37565"/>
    </ligand>
</feature>
<keyword evidence="8 14" id="KW-0169">Cobalamin biosynthesis</keyword>
<name>A0A1Y5SUJ2_9RHOB</name>
<comment type="function">
    <text evidence="4 14">Catalyzes ATP-dependent phosphorylation of adenosylcobinamide and addition of GMP to adenosylcobinamide phosphate.</text>
</comment>
<keyword evidence="18" id="KW-1185">Reference proteome</keyword>
<dbReference type="EC" id="2.7.1.156" evidence="14"/>
<dbReference type="OrthoDB" id="9788370at2"/>
<dbReference type="NCBIfam" id="NF004469">
    <property type="entry name" value="PRK05800.1"/>
    <property type="match status" value="1"/>
</dbReference>
<evidence type="ECO:0000256" key="10">
    <source>
        <dbReference type="ARBA" id="ARBA00022741"/>
    </source>
</evidence>
<dbReference type="GO" id="GO:0005525">
    <property type="term" value="F:GTP binding"/>
    <property type="evidence" value="ECO:0007669"/>
    <property type="project" value="UniProtKB-UniRule"/>
</dbReference>
<evidence type="ECO:0000256" key="7">
    <source>
        <dbReference type="ARBA" id="ARBA00007490"/>
    </source>
</evidence>
<dbReference type="PANTHER" id="PTHR34848:SF1">
    <property type="entry name" value="BIFUNCTIONAL ADENOSYLCOBALAMIN BIOSYNTHESIS PROTEIN COBU"/>
    <property type="match status" value="1"/>
</dbReference>